<accession>A0A147JX39</accession>
<proteinExistence type="inferred from homology"/>
<dbReference type="EMBL" id="LQMQ01000028">
    <property type="protein sequence ID" value="KUO41088.1"/>
    <property type="molecule type" value="Genomic_DNA"/>
</dbReference>
<protein>
    <submittedName>
        <fullName evidence="2">Uncharacterized protein</fullName>
    </submittedName>
</protein>
<dbReference type="Gene3D" id="3.30.2380.10">
    <property type="entry name" value="CGI121/TPRKB"/>
    <property type="match status" value="1"/>
</dbReference>
<name>A0A147JX39_HADYE</name>
<reference evidence="2 3" key="1">
    <citation type="journal article" date="2016" name="Nat. Microbiol.">
        <title>Genomic inference of the metabolism of cosmopolitan subsurface Archaea, Hadesarchaea.</title>
        <authorList>
            <person name="Baker B.J."/>
            <person name="Saw J.H."/>
            <person name="Lind A.E."/>
            <person name="Lazar C.S."/>
            <person name="Hinrichs K.-U."/>
            <person name="Teske A.P."/>
            <person name="Ettema T.J."/>
        </authorList>
    </citation>
    <scope>NUCLEOTIDE SEQUENCE [LARGE SCALE GENOMIC DNA]</scope>
</reference>
<dbReference type="InterPro" id="IPR036504">
    <property type="entry name" value="CGI121/TPRKB_sf"/>
</dbReference>
<dbReference type="STRING" id="1776334.APZ16_05765"/>
<gene>
    <name evidence="2" type="ORF">APZ16_05765</name>
</gene>
<dbReference type="SUPFAM" id="SSF143870">
    <property type="entry name" value="PF0523-like"/>
    <property type="match status" value="1"/>
</dbReference>
<dbReference type="NCBIfam" id="NF011465">
    <property type="entry name" value="PRK14886.1-1"/>
    <property type="match status" value="1"/>
</dbReference>
<dbReference type="Pfam" id="PF08617">
    <property type="entry name" value="CGI-121"/>
    <property type="match status" value="1"/>
</dbReference>
<organism evidence="2 3">
    <name type="scientific">Hadarchaeum yellowstonense</name>
    <dbReference type="NCBI Taxonomy" id="1776334"/>
    <lineage>
        <taxon>Archaea</taxon>
        <taxon>Methanobacteriati</taxon>
        <taxon>Candidatus Hadarchaeota</taxon>
        <taxon>Candidatus Hadarchaeia</taxon>
        <taxon>Candidatus Hadarchaeales</taxon>
        <taxon>Candidatus Hadarchaeaceae</taxon>
        <taxon>Candidatus Hadarchaeum</taxon>
    </lineage>
</organism>
<evidence type="ECO:0000313" key="2">
    <source>
        <dbReference type="EMBL" id="KUO41088.1"/>
    </source>
</evidence>
<dbReference type="Proteomes" id="UP000074294">
    <property type="component" value="Unassembled WGS sequence"/>
</dbReference>
<evidence type="ECO:0000256" key="1">
    <source>
        <dbReference type="ARBA" id="ARBA00005546"/>
    </source>
</evidence>
<dbReference type="InterPro" id="IPR013926">
    <property type="entry name" value="CGI121/TPRKB"/>
</dbReference>
<sequence length="189" mass="20991">MSFPRRVAIFRVKVPSGARVLGLASGFFTVDNVDDFVGRMALVDKEFGTVTQAFNAFRVAGLEHLVHASRLAIIANESGRGFADSLAIELICWVAAERQIYRAFEKMGVRRGRNALVIVSVGRSASQVKKAIMKIFRDNGGNWDNSLMELKEEKVRELQRIFSITPEEIAVAPLEKLVLERVSLLALAK</sequence>
<dbReference type="AlphaFoldDB" id="A0A147JX39"/>
<comment type="caution">
    <text evidence="2">The sequence shown here is derived from an EMBL/GenBank/DDBJ whole genome shotgun (WGS) entry which is preliminary data.</text>
</comment>
<evidence type="ECO:0000313" key="3">
    <source>
        <dbReference type="Proteomes" id="UP000074294"/>
    </source>
</evidence>
<comment type="similarity">
    <text evidence="1">Belongs to the CGI121/TPRKB family.</text>
</comment>